<keyword evidence="3" id="KW-0240">DNA-directed RNA polymerase</keyword>
<dbReference type="EMBL" id="JBEDNZ010000030">
    <property type="protein sequence ID" value="KAL0809058.1"/>
    <property type="molecule type" value="Genomic_DNA"/>
</dbReference>
<keyword evidence="5" id="KW-0539">Nucleus</keyword>
<dbReference type="GO" id="GO:0000428">
    <property type="term" value="C:DNA-directed RNA polymerase complex"/>
    <property type="evidence" value="ECO:0007669"/>
    <property type="project" value="UniProtKB-KW"/>
</dbReference>
<dbReference type="InterPro" id="IPR009668">
    <property type="entry name" value="RNA_pol-assoc_fac_A49-like"/>
</dbReference>
<evidence type="ECO:0000256" key="2">
    <source>
        <dbReference type="ARBA" id="ARBA00009430"/>
    </source>
</evidence>
<reference evidence="6 7" key="1">
    <citation type="submission" date="2024-06" db="EMBL/GenBank/DDBJ databases">
        <title>A chromosome-level genome assembly of beet webworm, Loxostege sticticalis.</title>
        <authorList>
            <person name="Zhang Y."/>
        </authorList>
    </citation>
    <scope>NUCLEOTIDE SEQUENCE [LARGE SCALE GENOMIC DNA]</scope>
    <source>
        <strain evidence="6">AQ028</strain>
        <tissue evidence="6">Male pupae</tissue>
    </source>
</reference>
<dbReference type="PANTHER" id="PTHR14440">
    <property type="entry name" value="DNA-DIRECTED RNA POLYMERASE I SUBUNIT RPA49"/>
    <property type="match status" value="1"/>
</dbReference>
<evidence type="ECO:0000313" key="7">
    <source>
        <dbReference type="Proteomes" id="UP001549921"/>
    </source>
</evidence>
<evidence type="ECO:0000313" key="6">
    <source>
        <dbReference type="EMBL" id="KAL0809058.1"/>
    </source>
</evidence>
<proteinExistence type="inferred from homology"/>
<sequence length="361" mass="41416">MPKIHIDEVYPKESIYQTIVNFQNGYTTEEFKSKRCLLLQDKVNDQKTIATEVCGLVYAGNIQDEVLGKTLILARNNVTGKVRLIEVGNVELKPVIKSSVDQSNIALDTSRLELSRKFGSKKQKKQMEQKEKLKVNVQTVTEQMHNVTVNITEDQLDLSSYIKPDNDDFYIPPINREAQSPDQVYDIYKMLSKEEFDQIFKEISQNDYLSQMQPFIKDMISTKKLSDEYVVLAVYASTLLQLFSTMMKDIMKKTFVACPLSPTLNDLVLKNFTTYSNGKRGRSMQYKDKTFCYVLVILLLINNFKCDIEELSKHLKYSSKTMMIKFRIIGATVVTNGDKKIAQLKLPLATVANARRKSAKF</sequence>
<dbReference type="GO" id="GO:0005730">
    <property type="term" value="C:nucleolus"/>
    <property type="evidence" value="ECO:0007669"/>
    <property type="project" value="UniProtKB-SubCell"/>
</dbReference>
<organism evidence="6 7">
    <name type="scientific">Loxostege sticticalis</name>
    <name type="common">Beet webworm moth</name>
    <dbReference type="NCBI Taxonomy" id="481309"/>
    <lineage>
        <taxon>Eukaryota</taxon>
        <taxon>Metazoa</taxon>
        <taxon>Ecdysozoa</taxon>
        <taxon>Arthropoda</taxon>
        <taxon>Hexapoda</taxon>
        <taxon>Insecta</taxon>
        <taxon>Pterygota</taxon>
        <taxon>Neoptera</taxon>
        <taxon>Endopterygota</taxon>
        <taxon>Lepidoptera</taxon>
        <taxon>Glossata</taxon>
        <taxon>Ditrysia</taxon>
        <taxon>Pyraloidea</taxon>
        <taxon>Crambidae</taxon>
        <taxon>Pyraustinae</taxon>
        <taxon>Loxostege</taxon>
    </lineage>
</organism>
<gene>
    <name evidence="6" type="ORF">ABMA28_012695</name>
</gene>
<comment type="subcellular location">
    <subcellularLocation>
        <location evidence="1">Nucleus</location>
        <location evidence="1">Nucleolus</location>
    </subcellularLocation>
</comment>
<evidence type="ECO:0000256" key="4">
    <source>
        <dbReference type="ARBA" id="ARBA00023163"/>
    </source>
</evidence>
<dbReference type="AlphaFoldDB" id="A0ABD0S4Q8"/>
<comment type="similarity">
    <text evidence="2">Belongs to the eukaryotic RPA49/POLR1E RNA polymerase subunit family.</text>
</comment>
<evidence type="ECO:0000256" key="3">
    <source>
        <dbReference type="ARBA" id="ARBA00022478"/>
    </source>
</evidence>
<evidence type="ECO:0000256" key="5">
    <source>
        <dbReference type="ARBA" id="ARBA00023242"/>
    </source>
</evidence>
<evidence type="ECO:0008006" key="8">
    <source>
        <dbReference type="Google" id="ProtNLM"/>
    </source>
</evidence>
<dbReference type="Proteomes" id="UP001549921">
    <property type="component" value="Unassembled WGS sequence"/>
</dbReference>
<protein>
    <recommendedName>
        <fullName evidence="8">DNA-directed RNA polymerase I subunit RPA49</fullName>
    </recommendedName>
</protein>
<comment type="caution">
    <text evidence="6">The sequence shown here is derived from an EMBL/GenBank/DDBJ whole genome shotgun (WGS) entry which is preliminary data.</text>
</comment>
<keyword evidence="4" id="KW-0804">Transcription</keyword>
<dbReference type="Pfam" id="PF06870">
    <property type="entry name" value="RNA_pol_I_A49"/>
    <property type="match status" value="1"/>
</dbReference>
<name>A0ABD0S4Q8_LOXSC</name>
<evidence type="ECO:0000256" key="1">
    <source>
        <dbReference type="ARBA" id="ARBA00004604"/>
    </source>
</evidence>
<accession>A0ABD0S4Q8</accession>